<dbReference type="InterPro" id="IPR007492">
    <property type="entry name" value="LytTR_DNA-bd_dom"/>
</dbReference>
<organism evidence="6 7">
    <name type="scientific">Clostridium thermobutyricum</name>
    <dbReference type="NCBI Taxonomy" id="29372"/>
    <lineage>
        <taxon>Bacteria</taxon>
        <taxon>Bacillati</taxon>
        <taxon>Bacillota</taxon>
        <taxon>Clostridia</taxon>
        <taxon>Eubacteriales</taxon>
        <taxon>Clostridiaceae</taxon>
        <taxon>Clostridium</taxon>
    </lineage>
</organism>
<evidence type="ECO:0000259" key="5">
    <source>
        <dbReference type="PROSITE" id="PS50930"/>
    </source>
</evidence>
<dbReference type="Proteomes" id="UP000013097">
    <property type="component" value="Unassembled WGS sequence"/>
</dbReference>
<dbReference type="SUPFAM" id="SSF52172">
    <property type="entry name" value="CheY-like"/>
    <property type="match status" value="1"/>
</dbReference>
<keyword evidence="7" id="KW-1185">Reference proteome</keyword>
<evidence type="ECO:0000313" key="6">
    <source>
        <dbReference type="EMBL" id="ENZ02481.1"/>
    </source>
</evidence>
<comment type="function">
    <text evidence="2">May play the central regulatory role in sporulation. It may be an element of the effector pathway responsible for the activation of sporulation genes in response to nutritional stress. Spo0A may act in concert with spo0H (a sigma factor) to control the expression of some genes that are critical to the sporulation process.</text>
</comment>
<comment type="caution">
    <text evidence="6">The sequence shown here is derived from an EMBL/GenBank/DDBJ whole genome shotgun (WGS) entry which is preliminary data.</text>
</comment>
<dbReference type="HOGENOM" id="CLU_000445_14_2_9"/>
<dbReference type="InterPro" id="IPR001789">
    <property type="entry name" value="Sig_transdc_resp-reg_receiver"/>
</dbReference>
<name>N9WHB5_9CLOT</name>
<dbReference type="SMART" id="SM00850">
    <property type="entry name" value="LytTR"/>
    <property type="match status" value="1"/>
</dbReference>
<dbReference type="SMART" id="SM00448">
    <property type="entry name" value="REC"/>
    <property type="match status" value="1"/>
</dbReference>
<evidence type="ECO:0000256" key="1">
    <source>
        <dbReference type="ARBA" id="ARBA00018672"/>
    </source>
</evidence>
<dbReference type="GO" id="GO:0000156">
    <property type="term" value="F:phosphorelay response regulator activity"/>
    <property type="evidence" value="ECO:0007669"/>
    <property type="project" value="InterPro"/>
</dbReference>
<dbReference type="PANTHER" id="PTHR37299">
    <property type="entry name" value="TRANSCRIPTIONAL REGULATOR-RELATED"/>
    <property type="match status" value="1"/>
</dbReference>
<dbReference type="InterPro" id="IPR011006">
    <property type="entry name" value="CheY-like_superfamily"/>
</dbReference>
<evidence type="ECO:0000256" key="3">
    <source>
        <dbReference type="PROSITE-ProRule" id="PRU00169"/>
    </source>
</evidence>
<dbReference type="PROSITE" id="PS50930">
    <property type="entry name" value="HTH_LYTTR"/>
    <property type="match status" value="1"/>
</dbReference>
<protein>
    <recommendedName>
        <fullName evidence="1">Stage 0 sporulation protein A homolog</fullName>
    </recommendedName>
</protein>
<evidence type="ECO:0000259" key="4">
    <source>
        <dbReference type="PROSITE" id="PS50110"/>
    </source>
</evidence>
<keyword evidence="3" id="KW-0597">Phosphoprotein</keyword>
<dbReference type="PATRIC" id="fig|999411.4.peg.1691"/>
<dbReference type="eggNOG" id="COG3279">
    <property type="taxonomic scope" value="Bacteria"/>
</dbReference>
<dbReference type="Gene3D" id="3.40.50.2300">
    <property type="match status" value="1"/>
</dbReference>
<feature type="domain" description="Response regulatory" evidence="4">
    <location>
        <begin position="3"/>
        <end position="116"/>
    </location>
</feature>
<dbReference type="InterPro" id="IPR046947">
    <property type="entry name" value="LytR-like"/>
</dbReference>
<feature type="domain" description="HTH LytTR-type" evidence="5">
    <location>
        <begin position="127"/>
        <end position="226"/>
    </location>
</feature>
<dbReference type="GO" id="GO:0003677">
    <property type="term" value="F:DNA binding"/>
    <property type="evidence" value="ECO:0007669"/>
    <property type="project" value="InterPro"/>
</dbReference>
<evidence type="ECO:0000313" key="7">
    <source>
        <dbReference type="Proteomes" id="UP000013097"/>
    </source>
</evidence>
<evidence type="ECO:0000256" key="2">
    <source>
        <dbReference type="ARBA" id="ARBA00024867"/>
    </source>
</evidence>
<dbReference type="Pfam" id="PF00072">
    <property type="entry name" value="Response_reg"/>
    <property type="match status" value="1"/>
</dbReference>
<dbReference type="PROSITE" id="PS50110">
    <property type="entry name" value="RESPONSE_REGULATORY"/>
    <property type="match status" value="1"/>
</dbReference>
<feature type="modified residue" description="4-aspartylphosphate" evidence="3">
    <location>
        <position position="53"/>
    </location>
</feature>
<accession>N9WHB5</accession>
<dbReference type="EMBL" id="AGYT01000008">
    <property type="protein sequence ID" value="ENZ02481.1"/>
    <property type="molecule type" value="Genomic_DNA"/>
</dbReference>
<proteinExistence type="predicted"/>
<reference evidence="6 7" key="1">
    <citation type="submission" date="2013-01" db="EMBL/GenBank/DDBJ databases">
        <title>The Genome Sequence of Clostridium colicanis 209318.</title>
        <authorList>
            <consortium name="The Broad Institute Genome Sequencing Platform"/>
            <person name="Earl A."/>
            <person name="Ward D."/>
            <person name="Feldgarden M."/>
            <person name="Gevers D."/>
            <person name="Courvalin P."/>
            <person name="Lambert T."/>
            <person name="Walker B."/>
            <person name="Young S.K."/>
            <person name="Zeng Q."/>
            <person name="Gargeya S."/>
            <person name="Fitzgerald M."/>
            <person name="Haas B."/>
            <person name="Abouelleil A."/>
            <person name="Alvarado L."/>
            <person name="Arachchi H.M."/>
            <person name="Berlin A.M."/>
            <person name="Chapman S.B."/>
            <person name="Dewar J."/>
            <person name="Goldberg J."/>
            <person name="Griggs A."/>
            <person name="Gujja S."/>
            <person name="Hansen M."/>
            <person name="Howarth C."/>
            <person name="Imamovic A."/>
            <person name="Larimer J."/>
            <person name="McCowan C."/>
            <person name="Murphy C."/>
            <person name="Neiman D."/>
            <person name="Pearson M."/>
            <person name="Priest M."/>
            <person name="Roberts A."/>
            <person name="Saif S."/>
            <person name="Shea T."/>
            <person name="Sisk P."/>
            <person name="Sykes S."/>
            <person name="Wortman J."/>
            <person name="Nusbaum C."/>
            <person name="Birren B."/>
        </authorList>
    </citation>
    <scope>NUCLEOTIDE SEQUENCE [LARGE SCALE GENOMIC DNA]</scope>
    <source>
        <strain evidence="6 7">209318</strain>
    </source>
</reference>
<dbReference type="Gene3D" id="2.40.50.1020">
    <property type="entry name" value="LytTr DNA-binding domain"/>
    <property type="match status" value="1"/>
</dbReference>
<gene>
    <name evidence="6" type="ORF">HMPREF1092_01716</name>
</gene>
<dbReference type="AlphaFoldDB" id="N9WHB5"/>
<dbReference type="Pfam" id="PF04397">
    <property type="entry name" value="LytTR"/>
    <property type="match status" value="1"/>
</dbReference>
<dbReference type="PANTHER" id="PTHR37299:SF1">
    <property type="entry name" value="STAGE 0 SPORULATION PROTEIN A HOMOLOG"/>
    <property type="match status" value="1"/>
</dbReference>
<sequence length="234" mass="27831">MIKVSICDDDKKVIEEIKQCIEFYEGIKYEIFTYESGEELLNSFKKVDVIFLDIDMTGINGIETAKKIREFDKEVKIIYVTSYTDYLNLAFSVHAFGYLNKPVNKEEIHKQIKEVLRYSKEKKKEKLEFLTLEGVVRLFPEDIFYFEYINRKVMLETSDKKYILKAKITKIAEDMKKYGFVMPHKSFTVNLFHVKCIKGYDIFMTNDSIVPLSQKKSSEFRNEFNKFLEEHIFN</sequence>
<dbReference type="RefSeq" id="WP_002598217.1">
    <property type="nucleotide sequence ID" value="NZ_KB850956.1"/>
</dbReference>